<evidence type="ECO:0000313" key="3">
    <source>
        <dbReference type="Proteomes" id="UP001151760"/>
    </source>
</evidence>
<dbReference type="EMBL" id="BQNB010019703">
    <property type="protein sequence ID" value="GJT88156.1"/>
    <property type="molecule type" value="Genomic_DNA"/>
</dbReference>
<organism evidence="2 3">
    <name type="scientific">Tanacetum coccineum</name>
    <dbReference type="NCBI Taxonomy" id="301880"/>
    <lineage>
        <taxon>Eukaryota</taxon>
        <taxon>Viridiplantae</taxon>
        <taxon>Streptophyta</taxon>
        <taxon>Embryophyta</taxon>
        <taxon>Tracheophyta</taxon>
        <taxon>Spermatophyta</taxon>
        <taxon>Magnoliopsida</taxon>
        <taxon>eudicotyledons</taxon>
        <taxon>Gunneridae</taxon>
        <taxon>Pentapetalae</taxon>
        <taxon>asterids</taxon>
        <taxon>campanulids</taxon>
        <taxon>Asterales</taxon>
        <taxon>Asteraceae</taxon>
        <taxon>Asteroideae</taxon>
        <taxon>Anthemideae</taxon>
        <taxon>Anthemidinae</taxon>
        <taxon>Tanacetum</taxon>
    </lineage>
</organism>
<evidence type="ECO:0000256" key="1">
    <source>
        <dbReference type="SAM" id="MobiDB-lite"/>
    </source>
</evidence>
<name>A0ABQ5HJV6_9ASTR</name>
<evidence type="ECO:0000313" key="2">
    <source>
        <dbReference type="EMBL" id="GJT88156.1"/>
    </source>
</evidence>
<reference evidence="2" key="2">
    <citation type="submission" date="2022-01" db="EMBL/GenBank/DDBJ databases">
        <authorList>
            <person name="Yamashiro T."/>
            <person name="Shiraishi A."/>
            <person name="Satake H."/>
            <person name="Nakayama K."/>
        </authorList>
    </citation>
    <scope>NUCLEOTIDE SEQUENCE</scope>
</reference>
<sequence>MGGARGRDYAIDGGIWCPLQEHPGSNVPLADRDEGGGDDVDGSVVVVSDGGNGECGVEMISATGRSWPEVAGAATAAGKERENGSWRLC</sequence>
<protein>
    <submittedName>
        <fullName evidence="2">Uncharacterized protein</fullName>
    </submittedName>
</protein>
<gene>
    <name evidence="2" type="ORF">Tco_1069873</name>
</gene>
<proteinExistence type="predicted"/>
<dbReference type="Proteomes" id="UP001151760">
    <property type="component" value="Unassembled WGS sequence"/>
</dbReference>
<feature type="region of interest" description="Disordered" evidence="1">
    <location>
        <begin position="22"/>
        <end position="42"/>
    </location>
</feature>
<keyword evidence="3" id="KW-1185">Reference proteome</keyword>
<comment type="caution">
    <text evidence="2">The sequence shown here is derived from an EMBL/GenBank/DDBJ whole genome shotgun (WGS) entry which is preliminary data.</text>
</comment>
<accession>A0ABQ5HJV6</accession>
<reference evidence="2" key="1">
    <citation type="journal article" date="2022" name="Int. J. Mol. Sci.">
        <title>Draft Genome of Tanacetum Coccineum: Genomic Comparison of Closely Related Tanacetum-Family Plants.</title>
        <authorList>
            <person name="Yamashiro T."/>
            <person name="Shiraishi A."/>
            <person name="Nakayama K."/>
            <person name="Satake H."/>
        </authorList>
    </citation>
    <scope>NUCLEOTIDE SEQUENCE</scope>
</reference>